<sequence>MSDTLAFTPIPHVLSDDEVPFVLSLAPDPRRFQELGGARYRRGTDRYTIEWPLETIGLRAVVMNVEGISYLTANAGPLLTDWWPVLRRGAGSPDRPLVSACLAGEKITMQASIGAIDLTIVPSAGDVDYTLVVLGLGHGFASDEMVVAHHASLAAIKVALLLGAEYRTLVDTVPDMGVPAGDGTIDLVTMLDLAAEIAAQITWSPKPR</sequence>
<dbReference type="Proteomes" id="UP000295124">
    <property type="component" value="Unassembled WGS sequence"/>
</dbReference>
<protein>
    <submittedName>
        <fullName evidence="1">Uncharacterized protein</fullName>
    </submittedName>
</protein>
<dbReference type="RefSeq" id="WP_132172369.1">
    <property type="nucleotide sequence ID" value="NZ_SMKX01000094.1"/>
</dbReference>
<reference evidence="1 2" key="1">
    <citation type="submission" date="2019-03" db="EMBL/GenBank/DDBJ databases">
        <title>Draft genome sequences of novel Actinobacteria.</title>
        <authorList>
            <person name="Sahin N."/>
            <person name="Ay H."/>
            <person name="Saygin H."/>
        </authorList>
    </citation>
    <scope>NUCLEOTIDE SEQUENCE [LARGE SCALE GENOMIC DNA]</scope>
    <source>
        <strain evidence="1 2">JCM 13523</strain>
    </source>
</reference>
<keyword evidence="2" id="KW-1185">Reference proteome</keyword>
<accession>A0A4R4ZAW0</accession>
<evidence type="ECO:0000313" key="1">
    <source>
        <dbReference type="EMBL" id="TDD54484.1"/>
    </source>
</evidence>
<comment type="caution">
    <text evidence="1">The sequence shown here is derived from an EMBL/GenBank/DDBJ whole genome shotgun (WGS) entry which is preliminary data.</text>
</comment>
<dbReference type="EMBL" id="SMKX01000094">
    <property type="protein sequence ID" value="TDD54484.1"/>
    <property type="molecule type" value="Genomic_DNA"/>
</dbReference>
<dbReference type="AlphaFoldDB" id="A0A4R4ZAW0"/>
<gene>
    <name evidence="1" type="ORF">E1263_27290</name>
</gene>
<evidence type="ECO:0000313" key="2">
    <source>
        <dbReference type="Proteomes" id="UP000295124"/>
    </source>
</evidence>
<dbReference type="OrthoDB" id="9816296at2"/>
<organism evidence="1 2">
    <name type="scientific">Kribbella antibiotica</name>
    <dbReference type="NCBI Taxonomy" id="190195"/>
    <lineage>
        <taxon>Bacteria</taxon>
        <taxon>Bacillati</taxon>
        <taxon>Actinomycetota</taxon>
        <taxon>Actinomycetes</taxon>
        <taxon>Propionibacteriales</taxon>
        <taxon>Kribbellaceae</taxon>
        <taxon>Kribbella</taxon>
    </lineage>
</organism>
<name>A0A4R4ZAW0_9ACTN</name>
<proteinExistence type="predicted"/>